<feature type="region of interest" description="Disordered" evidence="10">
    <location>
        <begin position="791"/>
        <end position="812"/>
    </location>
</feature>
<dbReference type="PANTHER" id="PTHR10828">
    <property type="entry name" value="M-PHASE INDUCER PHOSPHATASE DUAL SPECIFICITY PHOSPHATASE CDC25"/>
    <property type="match status" value="1"/>
</dbReference>
<feature type="compositionally biased region" description="Acidic residues" evidence="10">
    <location>
        <begin position="194"/>
        <end position="203"/>
    </location>
</feature>
<feature type="compositionally biased region" description="Low complexity" evidence="10">
    <location>
        <begin position="699"/>
        <end position="708"/>
    </location>
</feature>
<dbReference type="GO" id="GO:0010971">
    <property type="term" value="P:positive regulation of G2/M transition of mitotic cell cycle"/>
    <property type="evidence" value="ECO:0007669"/>
    <property type="project" value="TreeGrafter"/>
</dbReference>
<feature type="region of interest" description="Disordered" evidence="10">
    <location>
        <begin position="636"/>
        <end position="708"/>
    </location>
</feature>
<feature type="compositionally biased region" description="Polar residues" evidence="10">
    <location>
        <begin position="43"/>
        <end position="52"/>
    </location>
</feature>
<evidence type="ECO:0000256" key="9">
    <source>
        <dbReference type="ARBA" id="ARBA00067190"/>
    </source>
</evidence>
<dbReference type="Pfam" id="PF00581">
    <property type="entry name" value="Rhodanese"/>
    <property type="match status" value="1"/>
</dbReference>
<dbReference type="EMBL" id="JABWAB010000006">
    <property type="protein sequence ID" value="KAF6048927.1"/>
    <property type="molecule type" value="Genomic_DNA"/>
</dbReference>
<evidence type="ECO:0000256" key="5">
    <source>
        <dbReference type="ARBA" id="ARBA00022801"/>
    </source>
</evidence>
<feature type="compositionally biased region" description="Acidic residues" evidence="10">
    <location>
        <begin position="1072"/>
        <end position="1081"/>
    </location>
</feature>
<evidence type="ECO:0000256" key="6">
    <source>
        <dbReference type="ARBA" id="ARBA00022912"/>
    </source>
</evidence>
<dbReference type="SMART" id="SM00450">
    <property type="entry name" value="RHOD"/>
    <property type="match status" value="1"/>
</dbReference>
<dbReference type="AlphaFoldDB" id="A0A8X7NK19"/>
<dbReference type="PANTHER" id="PTHR10828:SF17">
    <property type="entry name" value="PROTEIN-TYROSINE-PHOSPHATASE"/>
    <property type="match status" value="1"/>
</dbReference>
<accession>A0A8X7NK19</accession>
<feature type="compositionally biased region" description="Gly residues" evidence="10">
    <location>
        <begin position="516"/>
        <end position="528"/>
    </location>
</feature>
<dbReference type="InterPro" id="IPR001763">
    <property type="entry name" value="Rhodanese-like_dom"/>
</dbReference>
<dbReference type="Proteomes" id="UP000590412">
    <property type="component" value="Unassembled WGS sequence"/>
</dbReference>
<keyword evidence="3" id="KW-0132">Cell division</keyword>
<dbReference type="SUPFAM" id="SSF52821">
    <property type="entry name" value="Rhodanese/Cell cycle control phosphatase"/>
    <property type="match status" value="1"/>
</dbReference>
<protein>
    <recommendedName>
        <fullName evidence="9">M-phase inducer phosphatase</fullName>
        <ecNumber evidence="2">3.1.3.48</ecNumber>
    </recommendedName>
</protein>
<dbReference type="PRINTS" id="PR00716">
    <property type="entry name" value="MPIPHPHTASE"/>
</dbReference>
<keyword evidence="5" id="KW-0378">Hydrolase</keyword>
<comment type="catalytic activity">
    <reaction evidence="8">
        <text>O-phospho-L-tyrosyl-[protein] + H2O = L-tyrosyl-[protein] + phosphate</text>
        <dbReference type="Rhea" id="RHEA:10684"/>
        <dbReference type="Rhea" id="RHEA-COMP:10136"/>
        <dbReference type="Rhea" id="RHEA-COMP:20101"/>
        <dbReference type="ChEBI" id="CHEBI:15377"/>
        <dbReference type="ChEBI" id="CHEBI:43474"/>
        <dbReference type="ChEBI" id="CHEBI:46858"/>
        <dbReference type="ChEBI" id="CHEBI:61978"/>
        <dbReference type="EC" id="3.1.3.48"/>
    </reaction>
</comment>
<gene>
    <name evidence="12" type="ORF">FOB60_004310</name>
</gene>
<feature type="compositionally biased region" description="Low complexity" evidence="10">
    <location>
        <begin position="82"/>
        <end position="103"/>
    </location>
</feature>
<feature type="region of interest" description="Disordered" evidence="10">
    <location>
        <begin position="839"/>
        <end position="974"/>
    </location>
</feature>
<proteinExistence type="inferred from homology"/>
<keyword evidence="4" id="KW-0498">Mitosis</keyword>
<feature type="region of interest" description="Disordered" evidence="10">
    <location>
        <begin position="1062"/>
        <end position="1081"/>
    </location>
</feature>
<evidence type="ECO:0000256" key="8">
    <source>
        <dbReference type="ARBA" id="ARBA00051722"/>
    </source>
</evidence>
<evidence type="ECO:0000259" key="11">
    <source>
        <dbReference type="PROSITE" id="PS50206"/>
    </source>
</evidence>
<feature type="region of interest" description="Disordered" evidence="10">
    <location>
        <begin position="552"/>
        <end position="583"/>
    </location>
</feature>
<feature type="compositionally biased region" description="Low complexity" evidence="10">
    <location>
        <begin position="925"/>
        <end position="941"/>
    </location>
</feature>
<feature type="compositionally biased region" description="Basic residues" evidence="10">
    <location>
        <begin position="569"/>
        <end position="579"/>
    </location>
</feature>
<evidence type="ECO:0000256" key="3">
    <source>
        <dbReference type="ARBA" id="ARBA00022618"/>
    </source>
</evidence>
<feature type="region of interest" description="Disordered" evidence="10">
    <location>
        <begin position="1003"/>
        <end position="1052"/>
    </location>
</feature>
<reference evidence="12" key="1">
    <citation type="submission" date="2020-03" db="EMBL/GenBank/DDBJ databases">
        <title>FDA dAtabase for Regulatory Grade micrObial Sequences (FDA-ARGOS): Supporting development and validation of Infectious Disease Dx tests.</title>
        <authorList>
            <person name="Campos J."/>
            <person name="Goldberg B."/>
            <person name="Tallon L."/>
            <person name="Sadzewicz L."/>
            <person name="Vavikolanu K."/>
            <person name="Mehta A."/>
            <person name="Aluvathingal J."/>
            <person name="Nadendla S."/>
            <person name="Nandy P."/>
            <person name="Geyer C."/>
            <person name="Yan Y."/>
            <person name="Sichtig H."/>
        </authorList>
    </citation>
    <scope>NUCLEOTIDE SEQUENCE [LARGE SCALE GENOMIC DNA]</scope>
    <source>
        <strain evidence="12">FDAARGOS_652</strain>
    </source>
</reference>
<dbReference type="InterPro" id="IPR000751">
    <property type="entry name" value="MPI_Phosphatase"/>
</dbReference>
<keyword evidence="7" id="KW-0131">Cell cycle</keyword>
<evidence type="ECO:0000313" key="13">
    <source>
        <dbReference type="Proteomes" id="UP000590412"/>
    </source>
</evidence>
<feature type="compositionally biased region" description="Low complexity" evidence="10">
    <location>
        <begin position="552"/>
        <end position="561"/>
    </location>
</feature>
<comment type="similarity">
    <text evidence="1">Belongs to the MPI phosphatase family.</text>
</comment>
<feature type="compositionally biased region" description="Gly residues" evidence="10">
    <location>
        <begin position="1010"/>
        <end position="1019"/>
    </location>
</feature>
<dbReference type="GO" id="GO:0051301">
    <property type="term" value="P:cell division"/>
    <property type="evidence" value="ECO:0007669"/>
    <property type="project" value="UniProtKB-KW"/>
</dbReference>
<evidence type="ECO:0000256" key="1">
    <source>
        <dbReference type="ARBA" id="ARBA00011065"/>
    </source>
</evidence>
<dbReference type="PROSITE" id="PS50206">
    <property type="entry name" value="RHODANESE_3"/>
    <property type="match status" value="1"/>
</dbReference>
<feature type="compositionally biased region" description="Low complexity" evidence="10">
    <location>
        <begin position="645"/>
        <end position="669"/>
    </location>
</feature>
<dbReference type="GO" id="GO:0005737">
    <property type="term" value="C:cytoplasm"/>
    <property type="evidence" value="ECO:0007669"/>
    <property type="project" value="TreeGrafter"/>
</dbReference>
<feature type="region of interest" description="Disordered" evidence="10">
    <location>
        <begin position="194"/>
        <end position="234"/>
    </location>
</feature>
<feature type="domain" description="Rhodanese" evidence="11">
    <location>
        <begin position="350"/>
        <end position="475"/>
    </location>
</feature>
<dbReference type="CDD" id="cd01530">
    <property type="entry name" value="Cdc25"/>
    <property type="match status" value="1"/>
</dbReference>
<feature type="compositionally biased region" description="Low complexity" evidence="10">
    <location>
        <begin position="20"/>
        <end position="31"/>
    </location>
</feature>
<dbReference type="GO" id="GO:0005634">
    <property type="term" value="C:nucleus"/>
    <property type="evidence" value="ECO:0007669"/>
    <property type="project" value="TreeGrafter"/>
</dbReference>
<organism evidence="12 13">
    <name type="scientific">Candida parapsilosis</name>
    <name type="common">Yeast</name>
    <dbReference type="NCBI Taxonomy" id="5480"/>
    <lineage>
        <taxon>Eukaryota</taxon>
        <taxon>Fungi</taxon>
        <taxon>Dikarya</taxon>
        <taxon>Ascomycota</taxon>
        <taxon>Saccharomycotina</taxon>
        <taxon>Pichiomycetes</taxon>
        <taxon>Debaryomycetaceae</taxon>
        <taxon>Candida/Lodderomyces clade</taxon>
        <taxon>Candida</taxon>
    </lineage>
</organism>
<sequence length="1081" mass="119666">MQYPNDKSHSSFTHTLRKASSSYLTSESSTSHLQRLRNKNNHRQSASTSGGSDQMEIEKENYFDSNSAKSIYSDKLNQWASASTMSTTSATTPTKASSSTSSSRRLFLQQKTSNSSASASSSSSSYSCSSDSPPMLNRTPLKSLTNFPLNVKEKTKAFTKSMTEVVSKSSHSFFANLHMTPKLTECTSTYDYDDADEDEDIPTDCDSGNYNDKKGTHEEHENDEDEIDSEDEGDATFDTINIESPIMHRKTNSIQINQQQEENYNHETLLQSPTRSTHTRGPPITTRPKTIRRIHSVCETQREIDNFQLHEDNSQLKHTNIHTFTSGNDVLPRINEDQLYKILCGEHKHEFDEYIIVDCRFDYEYHGGHIINAMNISSKEALENAFIKQIYESHQQGSSPATNNNNNHNSNKSKKKLLIFHCEFSIFRGPTMAKHLRKCDRMMNQNSYPFLSWPDVVILEGGYKRFFTKYKSFCFPQNYVEMKDIKHEVSCEANLSRVRKDNKLLTRAKSFNQFGGGNSGGIGSGGNGDHLPNRPSALTSASTNDFWSMSSHSRSLSSSSSTTLNSGKVIKRQRSHSKVKSISTNLNTKLTRANTFTFDQPIFTNNSHQLSSSSSSIASTSSPLTSPLFSNFDFSEEVEKENPSHLQQQQQQQHIHTQHHPQQQQQQHQLRSFLPPSTSFRNSHHHNQQQSHHQHHKAQSSSSLSSLSSYRHRRSFSSNMSNYSSFSNYSSSSISIHSSASSIVSENISSSTDSLNDDAYVGSDMFSRPPGTSVAGSAAGADIFDAKRLSSTSTPTLPTVASSMMKPVSRKPSSLQTSLAALAPTSVIQRNDTIIASSPASHANSHSHSPTHSRSPSRSPFLQPSSSFQFPPRQKKSMSTSNVIGTTSASPTIPSPLNSTTAVGTTMRASSRSRSRSRSRARENSIGSFTSSSTPFSSSIDDYVEEDDDDVNDNVNDNDPINASPVDFNVGPPLQHQYAATSRGRTQYPYNKKHHYHQLATKSGLNTWSNGGGGSGPGSGDHHHHHHHHHHHGRSHSIGHSSNDTIVLDGMNNEVGGGGGGYGYANVSSVDDITEDDEEDL</sequence>
<dbReference type="GO" id="GO:0110032">
    <property type="term" value="P:positive regulation of G2/MI transition of meiotic cell cycle"/>
    <property type="evidence" value="ECO:0007669"/>
    <property type="project" value="TreeGrafter"/>
</dbReference>
<dbReference type="EC" id="3.1.3.48" evidence="2"/>
<evidence type="ECO:0000256" key="2">
    <source>
        <dbReference type="ARBA" id="ARBA00013064"/>
    </source>
</evidence>
<feature type="region of interest" description="Disordered" evidence="10">
    <location>
        <begin position="1"/>
        <end position="61"/>
    </location>
</feature>
<feature type="compositionally biased region" description="Acidic residues" evidence="10">
    <location>
        <begin position="942"/>
        <end position="952"/>
    </location>
</feature>
<feature type="compositionally biased region" description="Low complexity" evidence="10">
    <location>
        <begin position="839"/>
        <end position="872"/>
    </location>
</feature>
<comment type="caution">
    <text evidence="12">The sequence shown here is derived from an EMBL/GenBank/DDBJ whole genome shotgun (WGS) entry which is preliminary data.</text>
</comment>
<feature type="compositionally biased region" description="Basic and acidic residues" evidence="10">
    <location>
        <begin position="211"/>
        <end position="220"/>
    </location>
</feature>
<dbReference type="InterPro" id="IPR036873">
    <property type="entry name" value="Rhodanese-like_dom_sf"/>
</dbReference>
<feature type="region of interest" description="Disordered" evidence="10">
    <location>
        <begin position="82"/>
        <end position="141"/>
    </location>
</feature>
<feature type="region of interest" description="Disordered" evidence="10">
    <location>
        <begin position="516"/>
        <end position="536"/>
    </location>
</feature>
<dbReference type="GO" id="GO:0000086">
    <property type="term" value="P:G2/M transition of mitotic cell cycle"/>
    <property type="evidence" value="ECO:0007669"/>
    <property type="project" value="TreeGrafter"/>
</dbReference>
<feature type="compositionally biased region" description="Low complexity" evidence="10">
    <location>
        <begin position="113"/>
        <end position="132"/>
    </location>
</feature>
<evidence type="ECO:0000256" key="7">
    <source>
        <dbReference type="ARBA" id="ARBA00023306"/>
    </source>
</evidence>
<feature type="compositionally biased region" description="Acidic residues" evidence="10">
    <location>
        <begin position="221"/>
        <end position="234"/>
    </location>
</feature>
<feature type="compositionally biased region" description="Polar residues" evidence="10">
    <location>
        <begin position="877"/>
        <end position="904"/>
    </location>
</feature>
<keyword evidence="6" id="KW-0904">Protein phosphatase</keyword>
<evidence type="ECO:0000313" key="12">
    <source>
        <dbReference type="EMBL" id="KAF6048927.1"/>
    </source>
</evidence>
<dbReference type="Gene3D" id="3.40.250.10">
    <property type="entry name" value="Rhodanese-like domain"/>
    <property type="match status" value="1"/>
</dbReference>
<feature type="compositionally biased region" description="Basic residues" evidence="10">
    <location>
        <begin position="1022"/>
        <end position="1037"/>
    </location>
</feature>
<name>A0A8X7NK19_CANPA</name>
<dbReference type="GO" id="GO:0004725">
    <property type="term" value="F:protein tyrosine phosphatase activity"/>
    <property type="evidence" value="ECO:0007669"/>
    <property type="project" value="UniProtKB-EC"/>
</dbReference>
<evidence type="ECO:0000256" key="4">
    <source>
        <dbReference type="ARBA" id="ARBA00022776"/>
    </source>
</evidence>
<dbReference type="FunFam" id="3.40.250.10:FF:000021">
    <property type="entry name" value="M-phase inducer phosphatase cdc-25.2"/>
    <property type="match status" value="1"/>
</dbReference>
<evidence type="ECO:0000256" key="10">
    <source>
        <dbReference type="SAM" id="MobiDB-lite"/>
    </source>
</evidence>
<feature type="compositionally biased region" description="Basic residues" evidence="10">
    <location>
        <begin position="682"/>
        <end position="698"/>
    </location>
</feature>